<dbReference type="PANTHER" id="PTHR31465:SF1">
    <property type="entry name" value="PROTEIN RTA1-RELATED"/>
    <property type="match status" value="1"/>
</dbReference>
<comment type="subcellular location">
    <subcellularLocation>
        <location evidence="1">Membrane</location>
        <topology evidence="1">Multi-pass membrane protein</topology>
    </subcellularLocation>
</comment>
<dbReference type="eggNOG" id="ENOG502QURG">
    <property type="taxonomic scope" value="Eukaryota"/>
</dbReference>
<evidence type="ECO:0000256" key="5">
    <source>
        <dbReference type="SAM" id="Phobius"/>
    </source>
</evidence>
<dbReference type="OMA" id="TVIHIWQ"/>
<name>G4T9E1_SERID</name>
<dbReference type="InParanoid" id="G4T9E1"/>
<feature type="transmembrane region" description="Helical" evidence="5">
    <location>
        <begin position="41"/>
        <end position="60"/>
    </location>
</feature>
<feature type="transmembrane region" description="Helical" evidence="5">
    <location>
        <begin position="16"/>
        <end position="35"/>
    </location>
</feature>
<dbReference type="Pfam" id="PF04479">
    <property type="entry name" value="RTA1"/>
    <property type="match status" value="1"/>
</dbReference>
<organism evidence="6 7">
    <name type="scientific">Serendipita indica (strain DSM 11827)</name>
    <name type="common">Root endophyte fungus</name>
    <name type="synonym">Piriformospora indica</name>
    <dbReference type="NCBI Taxonomy" id="1109443"/>
    <lineage>
        <taxon>Eukaryota</taxon>
        <taxon>Fungi</taxon>
        <taxon>Dikarya</taxon>
        <taxon>Basidiomycota</taxon>
        <taxon>Agaricomycotina</taxon>
        <taxon>Agaricomycetes</taxon>
        <taxon>Sebacinales</taxon>
        <taxon>Serendipitaceae</taxon>
        <taxon>Serendipita</taxon>
    </lineage>
</organism>
<keyword evidence="3 5" id="KW-1133">Transmembrane helix</keyword>
<keyword evidence="4 5" id="KW-0472">Membrane</keyword>
<protein>
    <submittedName>
        <fullName evidence="6">Related to RTM1 protein</fullName>
    </submittedName>
</protein>
<reference evidence="6 7" key="1">
    <citation type="journal article" date="2011" name="PLoS Pathog.">
        <title>Endophytic Life Strategies Decoded by Genome and Transcriptome Analyses of the Mutualistic Root Symbiont Piriformospora indica.</title>
        <authorList>
            <person name="Zuccaro A."/>
            <person name="Lahrmann U."/>
            <person name="Guldener U."/>
            <person name="Langen G."/>
            <person name="Pfiffi S."/>
            <person name="Biedenkopf D."/>
            <person name="Wong P."/>
            <person name="Samans B."/>
            <person name="Grimm C."/>
            <person name="Basiewicz M."/>
            <person name="Murat C."/>
            <person name="Martin F."/>
            <person name="Kogel K.H."/>
        </authorList>
    </citation>
    <scope>NUCLEOTIDE SEQUENCE [LARGE SCALE GENOMIC DNA]</scope>
    <source>
        <strain evidence="6 7">DSM 11827</strain>
    </source>
</reference>
<comment type="caution">
    <text evidence="6">The sequence shown here is derived from an EMBL/GenBank/DDBJ whole genome shotgun (WGS) entry which is preliminary data.</text>
</comment>
<feature type="transmembrane region" description="Helical" evidence="5">
    <location>
        <begin position="234"/>
        <end position="254"/>
    </location>
</feature>
<feature type="transmembrane region" description="Helical" evidence="5">
    <location>
        <begin position="152"/>
        <end position="175"/>
    </location>
</feature>
<feature type="transmembrane region" description="Helical" evidence="5">
    <location>
        <begin position="72"/>
        <end position="94"/>
    </location>
</feature>
<sequence>MARQFYAWKQYQPSETAAIIFAVIFGLLLIAHVFQAARARIWYTWPLILSTAIEFVGYVLREWCIKNPHVMAPYIISQVFIILAPACLAANLYMFVGRAMLYVGPGYSIVRPSWITPTFVTLDVVSIATQGMGSAFLFGSETSLDKLKRGRMILILGLFIQLVAFTVFLFFAIWFDRKTTVTLRNRVARLRPLMNSFYISGALILLRSIYRAIEFITVDFTKRPATGYLFNVEWTYYVLDALPITLSILIYNILFPANYLPKNKKETMAQENDQDEVKMDETPA</sequence>
<accession>G4T9E1</accession>
<dbReference type="STRING" id="1109443.G4T9E1"/>
<dbReference type="AlphaFoldDB" id="G4T9E1"/>
<dbReference type="OrthoDB" id="3358017at2759"/>
<evidence type="ECO:0000313" key="6">
    <source>
        <dbReference type="EMBL" id="CCA67908.1"/>
    </source>
</evidence>
<evidence type="ECO:0000256" key="3">
    <source>
        <dbReference type="ARBA" id="ARBA00022989"/>
    </source>
</evidence>
<feature type="transmembrane region" description="Helical" evidence="5">
    <location>
        <begin position="114"/>
        <end position="140"/>
    </location>
</feature>
<dbReference type="InterPro" id="IPR007568">
    <property type="entry name" value="RTA1"/>
</dbReference>
<feature type="transmembrane region" description="Helical" evidence="5">
    <location>
        <begin position="195"/>
        <end position="213"/>
    </location>
</feature>
<keyword evidence="7" id="KW-1185">Reference proteome</keyword>
<keyword evidence="2 5" id="KW-0812">Transmembrane</keyword>
<dbReference type="Proteomes" id="UP000007148">
    <property type="component" value="Unassembled WGS sequence"/>
</dbReference>
<dbReference type="PANTHER" id="PTHR31465">
    <property type="entry name" value="PROTEIN RTA1-RELATED"/>
    <property type="match status" value="1"/>
</dbReference>
<dbReference type="EMBL" id="CAFZ01000022">
    <property type="protein sequence ID" value="CCA67908.1"/>
    <property type="molecule type" value="Genomic_DNA"/>
</dbReference>
<evidence type="ECO:0000256" key="2">
    <source>
        <dbReference type="ARBA" id="ARBA00022692"/>
    </source>
</evidence>
<evidence type="ECO:0000256" key="1">
    <source>
        <dbReference type="ARBA" id="ARBA00004141"/>
    </source>
</evidence>
<gene>
    <name evidence="6" type="ORF">PIIN_01778</name>
</gene>
<evidence type="ECO:0000256" key="4">
    <source>
        <dbReference type="ARBA" id="ARBA00023136"/>
    </source>
</evidence>
<proteinExistence type="predicted"/>
<dbReference type="GO" id="GO:0016020">
    <property type="term" value="C:membrane"/>
    <property type="evidence" value="ECO:0007669"/>
    <property type="project" value="UniProtKB-SubCell"/>
</dbReference>
<evidence type="ECO:0000313" key="7">
    <source>
        <dbReference type="Proteomes" id="UP000007148"/>
    </source>
</evidence>
<dbReference type="HOGENOM" id="CLU_033465_3_2_1"/>